<accession>A0ABQ9X022</accession>
<evidence type="ECO:0000313" key="1">
    <source>
        <dbReference type="EMBL" id="KAK2943630.1"/>
    </source>
</evidence>
<keyword evidence="2" id="KW-1185">Reference proteome</keyword>
<sequence length="154" mass="16822">MNVKRKGKCCSPADDGGILGYAGAADTDRQDRKQRIQCCGLFDLIVQLVWRGLSKTIAEATQNQMTILAPNAVHSLCLNIQRIYIFLNIFPTATPSTTSRLHVFDRSTTSSNERIKPTIEPSHLDLSIASPKCAVASALAQPLLLVVTDRNGQQ</sequence>
<comment type="caution">
    <text evidence="1">The sequence shown here is derived from an EMBL/GenBank/DDBJ whole genome shotgun (WGS) entry which is preliminary data.</text>
</comment>
<organism evidence="1 2">
    <name type="scientific">Blattamonas nauphoetae</name>
    <dbReference type="NCBI Taxonomy" id="2049346"/>
    <lineage>
        <taxon>Eukaryota</taxon>
        <taxon>Metamonada</taxon>
        <taxon>Preaxostyla</taxon>
        <taxon>Oxymonadida</taxon>
        <taxon>Blattamonas</taxon>
    </lineage>
</organism>
<evidence type="ECO:0000313" key="2">
    <source>
        <dbReference type="Proteomes" id="UP001281761"/>
    </source>
</evidence>
<gene>
    <name evidence="1" type="ORF">BLNAU_21462</name>
</gene>
<dbReference type="Proteomes" id="UP001281761">
    <property type="component" value="Unassembled WGS sequence"/>
</dbReference>
<proteinExistence type="predicted"/>
<reference evidence="1 2" key="1">
    <citation type="journal article" date="2022" name="bioRxiv">
        <title>Genomics of Preaxostyla Flagellates Illuminates Evolutionary Transitions and the Path Towards Mitochondrial Loss.</title>
        <authorList>
            <person name="Novak L.V.F."/>
            <person name="Treitli S.C."/>
            <person name="Pyrih J."/>
            <person name="Halakuc P."/>
            <person name="Pipaliya S.V."/>
            <person name="Vacek V."/>
            <person name="Brzon O."/>
            <person name="Soukal P."/>
            <person name="Eme L."/>
            <person name="Dacks J.B."/>
            <person name="Karnkowska A."/>
            <person name="Elias M."/>
            <person name="Hampl V."/>
        </authorList>
    </citation>
    <scope>NUCLEOTIDE SEQUENCE [LARGE SCALE GENOMIC DNA]</scope>
    <source>
        <strain evidence="1">NAU3</strain>
        <tissue evidence="1">Gut</tissue>
    </source>
</reference>
<name>A0ABQ9X022_9EUKA</name>
<protein>
    <submittedName>
        <fullName evidence="1">Uncharacterized protein</fullName>
    </submittedName>
</protein>
<dbReference type="EMBL" id="JARBJD010000336">
    <property type="protein sequence ID" value="KAK2943630.1"/>
    <property type="molecule type" value="Genomic_DNA"/>
</dbReference>